<dbReference type="InParanoid" id="E1ZJT2"/>
<dbReference type="RefSeq" id="XP_005846149.1">
    <property type="nucleotide sequence ID" value="XM_005846087.1"/>
</dbReference>
<organism evidence="2">
    <name type="scientific">Chlorella variabilis</name>
    <name type="common">Green alga</name>
    <dbReference type="NCBI Taxonomy" id="554065"/>
    <lineage>
        <taxon>Eukaryota</taxon>
        <taxon>Viridiplantae</taxon>
        <taxon>Chlorophyta</taxon>
        <taxon>core chlorophytes</taxon>
        <taxon>Trebouxiophyceae</taxon>
        <taxon>Chlorellales</taxon>
        <taxon>Chlorellaceae</taxon>
        <taxon>Chlorella clade</taxon>
        <taxon>Chlorella</taxon>
    </lineage>
</organism>
<evidence type="ECO:0000313" key="2">
    <source>
        <dbReference type="Proteomes" id="UP000008141"/>
    </source>
</evidence>
<dbReference type="GeneID" id="17353509"/>
<dbReference type="KEGG" id="cvr:CHLNCDRAFT_136121"/>
<dbReference type="PANTHER" id="PTHR35691">
    <property type="entry name" value="EXPRESSED PROTEIN"/>
    <property type="match status" value="1"/>
</dbReference>
<reference evidence="1 2" key="1">
    <citation type="journal article" date="2010" name="Plant Cell">
        <title>The Chlorella variabilis NC64A genome reveals adaptation to photosymbiosis, coevolution with viruses, and cryptic sex.</title>
        <authorList>
            <person name="Blanc G."/>
            <person name="Duncan G."/>
            <person name="Agarkova I."/>
            <person name="Borodovsky M."/>
            <person name="Gurnon J."/>
            <person name="Kuo A."/>
            <person name="Lindquist E."/>
            <person name="Lucas S."/>
            <person name="Pangilinan J."/>
            <person name="Polle J."/>
            <person name="Salamov A."/>
            <person name="Terry A."/>
            <person name="Yamada T."/>
            <person name="Dunigan D.D."/>
            <person name="Grigoriev I.V."/>
            <person name="Claverie J.M."/>
            <person name="Van Etten J.L."/>
        </authorList>
    </citation>
    <scope>NUCLEOTIDE SEQUENCE [LARGE SCALE GENOMIC DNA]</scope>
    <source>
        <strain evidence="1 2">NC64A</strain>
    </source>
</reference>
<dbReference type="AlphaFoldDB" id="E1ZJT2"/>
<evidence type="ECO:0000313" key="1">
    <source>
        <dbReference type="EMBL" id="EFN54047.1"/>
    </source>
</evidence>
<gene>
    <name evidence="1" type="ORF">CHLNCDRAFT_136121</name>
</gene>
<dbReference type="PANTHER" id="PTHR35691:SF1">
    <property type="entry name" value="EXPRESSED PROTEIN"/>
    <property type="match status" value="1"/>
</dbReference>
<name>E1ZJT2_CHLVA</name>
<dbReference type="FunCoup" id="E1ZJT2">
    <property type="interactions" value="240"/>
</dbReference>
<dbReference type="Proteomes" id="UP000008141">
    <property type="component" value="Unassembled WGS sequence"/>
</dbReference>
<dbReference type="EMBL" id="GL433849">
    <property type="protein sequence ID" value="EFN54047.1"/>
    <property type="molecule type" value="Genomic_DNA"/>
</dbReference>
<keyword evidence="2" id="KW-1185">Reference proteome</keyword>
<accession>E1ZJT2</accession>
<dbReference type="OrthoDB" id="508902at2759"/>
<proteinExistence type="predicted"/>
<sequence>MTDHKEKELTSALSDCVLESSWLCTVVAVALAVPLGVRQKSYMPVVYLGLAGTVMDLLNGYDKCKEQRQALERYLQNREAFGQQPTSVERQLGGGDND</sequence>
<protein>
    <submittedName>
        <fullName evidence="1">Uncharacterized protein</fullName>
    </submittedName>
</protein>